<name>A0A8J2U8C4_9BACT</name>
<comment type="caution">
    <text evidence="1">The sequence shown here is derived from an EMBL/GenBank/DDBJ whole genome shotgun (WGS) entry which is preliminary data.</text>
</comment>
<protein>
    <submittedName>
        <fullName evidence="1">Uncharacterized protein</fullName>
    </submittedName>
</protein>
<dbReference type="Proteomes" id="UP000607559">
    <property type="component" value="Unassembled WGS sequence"/>
</dbReference>
<keyword evidence="2" id="KW-1185">Reference proteome</keyword>
<proteinExistence type="predicted"/>
<sequence>MKQKRLPVFNDLPWQEQKQLIRFPVYLSLLAASKDYKLDRKEKNTVVKLTHIKTFACHPLLADYYAAVDNDFETAVAEISDQLPKEGVEREWAIKRELYKLGIILKKLDTEYAAYLTDSLRAYKDQVSRAHRNILEYFIFPLPINGITD</sequence>
<gene>
    <name evidence="1" type="ORF">GCM10011511_05500</name>
</gene>
<dbReference type="RefSeq" id="WP_188928310.1">
    <property type="nucleotide sequence ID" value="NZ_BMJC01000001.1"/>
</dbReference>
<organism evidence="1 2">
    <name type="scientific">Puia dinghuensis</name>
    <dbReference type="NCBI Taxonomy" id="1792502"/>
    <lineage>
        <taxon>Bacteria</taxon>
        <taxon>Pseudomonadati</taxon>
        <taxon>Bacteroidota</taxon>
        <taxon>Chitinophagia</taxon>
        <taxon>Chitinophagales</taxon>
        <taxon>Chitinophagaceae</taxon>
        <taxon>Puia</taxon>
    </lineage>
</organism>
<evidence type="ECO:0000313" key="2">
    <source>
        <dbReference type="Proteomes" id="UP000607559"/>
    </source>
</evidence>
<dbReference type="AlphaFoldDB" id="A0A8J2U8C4"/>
<reference evidence="1" key="1">
    <citation type="journal article" date="2014" name="Int. J. Syst. Evol. Microbiol.">
        <title>Complete genome sequence of Corynebacterium casei LMG S-19264T (=DSM 44701T), isolated from a smear-ripened cheese.</title>
        <authorList>
            <consortium name="US DOE Joint Genome Institute (JGI-PGF)"/>
            <person name="Walter F."/>
            <person name="Albersmeier A."/>
            <person name="Kalinowski J."/>
            <person name="Ruckert C."/>
        </authorList>
    </citation>
    <scope>NUCLEOTIDE SEQUENCE</scope>
    <source>
        <strain evidence="1">CGMCC 1.15448</strain>
    </source>
</reference>
<accession>A0A8J2U8C4</accession>
<reference evidence="1" key="2">
    <citation type="submission" date="2020-09" db="EMBL/GenBank/DDBJ databases">
        <authorList>
            <person name="Sun Q."/>
            <person name="Zhou Y."/>
        </authorList>
    </citation>
    <scope>NUCLEOTIDE SEQUENCE</scope>
    <source>
        <strain evidence="1">CGMCC 1.15448</strain>
    </source>
</reference>
<evidence type="ECO:0000313" key="1">
    <source>
        <dbReference type="EMBL" id="GGA85360.1"/>
    </source>
</evidence>
<dbReference type="EMBL" id="BMJC01000001">
    <property type="protein sequence ID" value="GGA85360.1"/>
    <property type="molecule type" value="Genomic_DNA"/>
</dbReference>